<feature type="transmembrane region" description="Helical" evidence="1">
    <location>
        <begin position="328"/>
        <end position="350"/>
    </location>
</feature>
<evidence type="ECO:0000256" key="1">
    <source>
        <dbReference type="SAM" id="Phobius"/>
    </source>
</evidence>
<evidence type="ECO:0000313" key="3">
    <source>
        <dbReference type="Proteomes" id="UP000420707"/>
    </source>
</evidence>
<feature type="transmembrane region" description="Helical" evidence="1">
    <location>
        <begin position="6"/>
        <end position="21"/>
    </location>
</feature>
<reference evidence="3" key="1">
    <citation type="submission" date="2019-09" db="EMBL/GenBank/DDBJ databases">
        <title>Distinct polysaccharide growth profiles of human intestinal Prevotella copri isolates.</title>
        <authorList>
            <person name="Fehlner-Peach H."/>
            <person name="Magnabosco C."/>
            <person name="Raghavan V."/>
            <person name="Scher J.U."/>
            <person name="Tett A."/>
            <person name="Cox L.M."/>
            <person name="Gottsegen C."/>
            <person name="Watters A."/>
            <person name="Wiltshire- Gordon J.D."/>
            <person name="Segata N."/>
            <person name="Bonneau R."/>
            <person name="Littman D.R."/>
        </authorList>
    </citation>
    <scope>NUCLEOTIDE SEQUENCE [LARGE SCALE GENOMIC DNA]</scope>
    <source>
        <strain evidence="3">iAP146</strain>
    </source>
</reference>
<proteinExistence type="predicted"/>
<feature type="transmembrane region" description="Helical" evidence="1">
    <location>
        <begin position="56"/>
        <end position="75"/>
    </location>
</feature>
<feature type="transmembrane region" description="Helical" evidence="1">
    <location>
        <begin position="370"/>
        <end position="393"/>
    </location>
</feature>
<accession>A0AAW9TES5</accession>
<feature type="transmembrane region" description="Helical" evidence="1">
    <location>
        <begin position="26"/>
        <end position="44"/>
    </location>
</feature>
<gene>
    <name evidence="2" type="ORF">F7D90_02895</name>
</gene>
<comment type="caution">
    <text evidence="2">The sequence shown here is derived from an EMBL/GenBank/DDBJ whole genome shotgun (WGS) entry which is preliminary data.</text>
</comment>
<organism evidence="2 3">
    <name type="scientific">Segatella copri</name>
    <dbReference type="NCBI Taxonomy" id="165179"/>
    <lineage>
        <taxon>Bacteria</taxon>
        <taxon>Pseudomonadati</taxon>
        <taxon>Bacteroidota</taxon>
        <taxon>Bacteroidia</taxon>
        <taxon>Bacteroidales</taxon>
        <taxon>Prevotellaceae</taxon>
        <taxon>Segatella</taxon>
    </lineage>
</organism>
<dbReference type="AlphaFoldDB" id="A0AAW9TES5"/>
<protein>
    <submittedName>
        <fullName evidence="2">Oligosaccharide repeat unit polymerase</fullName>
    </submittedName>
</protein>
<dbReference type="Proteomes" id="UP000420707">
    <property type="component" value="Unassembled WGS sequence"/>
</dbReference>
<evidence type="ECO:0000313" key="2">
    <source>
        <dbReference type="EMBL" id="MQN30918.1"/>
    </source>
</evidence>
<keyword evidence="1" id="KW-1133">Transmembrane helix</keyword>
<feature type="transmembrane region" description="Helical" evidence="1">
    <location>
        <begin position="192"/>
        <end position="209"/>
    </location>
</feature>
<feature type="transmembrane region" description="Helical" evidence="1">
    <location>
        <begin position="102"/>
        <end position="120"/>
    </location>
</feature>
<keyword evidence="1" id="KW-0812">Transmembrane</keyword>
<sequence>MDYVFWLYLILLAYFIYLSSCKKTLYVFSILLCVYLNFGWNEIIPLFLTKKQVPPTLLNITFITTFINIVFMLIYRKQWITPVKLCINSNLYYEKYRSSRNIVLVIFLILIVFAGVYTGLTQALLAGADVEDLRVTSNLGMGVVRALPVFGLPFIILENFILNKYLTVKKAALIGLLLGFLMFITTASRDGILTYAMCFFIWFSIRRRAFKWYEYMAIFYIAKPVIADMLKFIRSAGASGDTEIKWSLFDYPLMILEQNTIRLVNFVHDSKMFFYGESYFYDIVRYVPRFLWPSKPMPIDFVYKDLTGMEFDGGGIFTTPSVDFYLNFGYWFVVPYVLWLWLVHALYGVLFKSNVGMDVKLFVMLTASGGFQLGHIIQRGQSFFLFLLIFYLFNKRWRIV</sequence>
<feature type="transmembrane region" description="Helical" evidence="1">
    <location>
        <begin position="140"/>
        <end position="161"/>
    </location>
</feature>
<feature type="transmembrane region" description="Helical" evidence="1">
    <location>
        <begin position="168"/>
        <end position="186"/>
    </location>
</feature>
<dbReference type="RefSeq" id="WP_153086695.1">
    <property type="nucleotide sequence ID" value="NZ_VZAM01000080.1"/>
</dbReference>
<dbReference type="EMBL" id="VZCR01000020">
    <property type="protein sequence ID" value="MQN30918.1"/>
    <property type="molecule type" value="Genomic_DNA"/>
</dbReference>
<keyword evidence="1" id="KW-0472">Membrane</keyword>
<name>A0AAW9TES5_9BACT</name>